<dbReference type="InterPro" id="IPR024096">
    <property type="entry name" value="NO_sig/Golgi_transp_ligand-bd"/>
</dbReference>
<dbReference type="PATRIC" id="fig|1166018.3.peg.4668"/>
<dbReference type="RefSeq" id="WP_015332007.1">
    <property type="nucleotide sequence ID" value="NC_020054.1"/>
</dbReference>
<dbReference type="GO" id="GO:0020037">
    <property type="term" value="F:heme binding"/>
    <property type="evidence" value="ECO:0007669"/>
    <property type="project" value="InterPro"/>
</dbReference>
<dbReference type="SUPFAM" id="SSF111126">
    <property type="entry name" value="Ligand-binding domain in the NO signalling and Golgi transport"/>
    <property type="match status" value="1"/>
</dbReference>
<accession>I0K9V5</accession>
<dbReference type="KEGG" id="fae:FAES_2899"/>
<organism evidence="2 3">
    <name type="scientific">Fibrella aestuarina BUZ 2</name>
    <dbReference type="NCBI Taxonomy" id="1166018"/>
    <lineage>
        <taxon>Bacteria</taxon>
        <taxon>Pseudomonadati</taxon>
        <taxon>Bacteroidota</taxon>
        <taxon>Cytophagia</taxon>
        <taxon>Cytophagales</taxon>
        <taxon>Spirosomataceae</taxon>
        <taxon>Fibrella</taxon>
    </lineage>
</organism>
<dbReference type="InterPro" id="IPR038158">
    <property type="entry name" value="H-NOX_domain_sf"/>
</dbReference>
<dbReference type="InterPro" id="IPR011644">
    <property type="entry name" value="Heme_NO-bd"/>
</dbReference>
<dbReference type="Pfam" id="PF07700">
    <property type="entry name" value="HNOB"/>
    <property type="match status" value="1"/>
</dbReference>
<evidence type="ECO:0000259" key="1">
    <source>
        <dbReference type="Pfam" id="PF07700"/>
    </source>
</evidence>
<dbReference type="STRING" id="1166018.FAES_2899"/>
<dbReference type="HOGENOM" id="CLU_079260_1_1_10"/>
<protein>
    <submittedName>
        <fullName evidence="2">Heme NO binding domain protein</fullName>
    </submittedName>
</protein>
<keyword evidence="3" id="KW-1185">Reference proteome</keyword>
<dbReference type="Gene3D" id="3.90.1520.10">
    <property type="entry name" value="H-NOX domain"/>
    <property type="match status" value="1"/>
</dbReference>
<dbReference type="OrthoDB" id="7266652at2"/>
<name>I0K9V5_9BACT</name>
<dbReference type="Proteomes" id="UP000011058">
    <property type="component" value="Chromosome"/>
</dbReference>
<dbReference type="AlphaFoldDB" id="I0K9V5"/>
<evidence type="ECO:0000313" key="2">
    <source>
        <dbReference type="EMBL" id="CCH00908.1"/>
    </source>
</evidence>
<dbReference type="EMBL" id="HE796683">
    <property type="protein sequence ID" value="CCH00908.1"/>
    <property type="molecule type" value="Genomic_DNA"/>
</dbReference>
<dbReference type="eggNOG" id="COG1719">
    <property type="taxonomic scope" value="Bacteria"/>
</dbReference>
<proteinExistence type="predicted"/>
<feature type="domain" description="Heme NO-binding" evidence="1">
    <location>
        <begin position="2"/>
        <end position="161"/>
    </location>
</feature>
<reference evidence="2 3" key="1">
    <citation type="journal article" date="2012" name="J. Bacteriol.">
        <title>Genome Sequence of Fibrella aestuarina BUZ 2T, a Filamentous Marine Bacterium.</title>
        <authorList>
            <person name="Filippini M."/>
            <person name="Qi W."/>
            <person name="Blom J."/>
            <person name="Goesmann A."/>
            <person name="Smits T.H."/>
            <person name="Bagheri H.C."/>
        </authorList>
    </citation>
    <scope>NUCLEOTIDE SEQUENCE [LARGE SCALE GENOMIC DNA]</scope>
    <source>
        <strain evidence="3">BUZ 2T</strain>
    </source>
</reference>
<evidence type="ECO:0000313" key="3">
    <source>
        <dbReference type="Proteomes" id="UP000011058"/>
    </source>
</evidence>
<sequence>MKGFVFTEFLEMVEEAHGYELVDKLLLESHLPSGGNYTSVGTYDHAEMIALVNKLSEHLNLPTGQLLRTYGRYMFGSFKRDYGLFIDKADSAFSLLSSIQQYIHVEVRKLYPDAELPHFTITQPAPDRLVMHYESERKLADFAHGLIEGCLAHFGEEAVVTESRRAADGSDVIFEITKKRNE</sequence>
<gene>
    <name evidence="2" type="ORF">FAES_2899</name>
</gene>